<keyword evidence="2" id="KW-1185">Reference proteome</keyword>
<dbReference type="AlphaFoldDB" id="Q7NX95"/>
<sequence length="105" mass="11764">MITGPKHNLLQVRVTQETQGSPVCETLPSNCICKHKPLDKKNITQRVIEGAAEANRRMGTNYSITHIRYVASDTGPEVVYGYLCLKLLEHLEHSKKFQPSGNTTK</sequence>
<evidence type="ECO:0000313" key="1">
    <source>
        <dbReference type="EMBL" id="AAQ59407.1"/>
    </source>
</evidence>
<proteinExistence type="predicted"/>
<protein>
    <submittedName>
        <fullName evidence="1">Uncharacterized protein</fullName>
    </submittedName>
</protein>
<name>Q7NX95_CHRVO</name>
<evidence type="ECO:0000313" key="2">
    <source>
        <dbReference type="Proteomes" id="UP000001424"/>
    </source>
</evidence>
<reference evidence="1 2" key="1">
    <citation type="journal article" date="2003" name="Proc. Natl. Acad. Sci. U.S.A.">
        <title>The complete genome sequence of Chromobacterium violaceum reveals remarkable and exploitable bacterial adaptability.</title>
        <authorList>
            <person name="Vasconcelos A.T.R."/>
            <person name="de Almeida D.F."/>
            <person name="Almeida F.C."/>
            <person name="de Almeida L.G.P."/>
            <person name="de Almeida R."/>
            <person name="Goncalves J.A.A."/>
            <person name="Andrade E.M."/>
            <person name="Antonio R.V."/>
            <person name="Araripe J."/>
            <person name="de Araujo M.F.F."/>
            <person name="Filho S.A."/>
            <person name="Azevedo V."/>
            <person name="Batista A.J."/>
            <person name="Bataus L.A.M."/>
            <person name="Batista J.S."/>
            <person name="Belo A."/>
            <person name="vander Berg C."/>
            <person name="Blamey J."/>
            <person name="Bogo M."/>
            <person name="Bonato S."/>
            <person name="Bordignon J."/>
            <person name="Brito C.A."/>
            <person name="Brocchi M."/>
            <person name="Burity H.A."/>
            <person name="Camargo A.A."/>
            <person name="Cardoso D.D.P."/>
            <person name="Carneiro N.P."/>
            <person name="Carraro D.M."/>
            <person name="Carvalho C.M.B."/>
            <person name="Cascardo J.C.M."/>
            <person name="Cavada B.S."/>
            <person name="Chueire L.M.O."/>
            <person name="Pasa T.B.C."/>
            <person name="Duran N."/>
            <person name="Fagundes N."/>
            <person name="Falcao C.L."/>
            <person name="Fantinatti F."/>
            <person name="Farias I.P."/>
            <person name="Felipe M.S.S."/>
            <person name="Ferrari L.P."/>
            <person name="Ferro J.A."/>
            <person name="Ferro M.I.T."/>
            <person name="Franco G.R."/>
            <person name="Freitas N.S.A."/>
            <person name="Furlan L.R."/>
            <person name="Gazzinelli R.T."/>
            <person name="Gomes E.A."/>
            <person name="Goncalves P.R."/>
            <person name="Grangeiro T.B."/>
            <person name="Grattapaglia D."/>
            <person name="Grisard E.C."/>
            <person name="Guimaraes C.T."/>
            <person name="Hanna E.S."/>
            <person name="Hungria M."/>
            <person name="Jardim S.N."/>
            <person name="Laurino J."/>
            <person name="Leoi L.C.T."/>
            <person name="Fassarella L."/>
            <person name="Lima A."/>
            <person name="Loureiro M.F."/>
            <person name="Lyra M.C.P."/>
            <person name="Macedo M."/>
            <person name="Madeira H.M.F."/>
            <person name="Manfio G.P."/>
            <person name="Maranhao A.Q."/>
            <person name="Martins W.S."/>
            <person name="di Mauro S.M.Z."/>
            <person name="de Medeiros S.R.B."/>
            <person name="Meissner R.D.V."/>
            <person name="Menck C.F.M."/>
            <person name="Moreira M.A.M."/>
            <person name="Nascimento F.F."/>
            <person name="Nicolas M.F."/>
            <person name="Oliveira J.G."/>
            <person name="Oliveira S.C."/>
            <person name="Paixao R.F.C."/>
            <person name="Parente J.A."/>
            <person name="Pedrosa F.O."/>
            <person name="Pena S.J.D."/>
            <person name="Perreira J.O."/>
            <person name="Perreira M."/>
            <person name="Pinto L.S.R.C."/>
            <person name="Pinto L.S."/>
            <person name="Porto J.I.R."/>
            <person name="Potrich D.P."/>
            <person name="Neto C.E.R."/>
            <person name="Reis A.M.M."/>
            <person name="Rigo L.U."/>
            <person name="Rondinelli E."/>
            <person name="dos Santos E.B.P."/>
            <person name="Santos F.R."/>
            <person name="Schneider M.P.C."/>
            <person name="Seuanez H.N."/>
            <person name="Silva A.M.R."/>
            <person name="da Silva A.L.C."/>
            <person name="Silva D.W."/>
            <person name="Silva R."/>
            <person name="Simoes I.C."/>
            <person name="Simon D."/>
            <person name="Soares C.M.A."/>
            <person name="Soares R.B.A."/>
            <person name="Souza E.M."/>
            <person name="Souza K.R.L."/>
            <person name="Souza R.C."/>
            <person name="Steffens M.B.R."/>
            <person name="Steindel M."/>
            <person name="Teixeira S.R."/>
            <person name="Urmenyi T."/>
            <person name="Vettore A."/>
            <person name="Wassem R."/>
            <person name="Zaha A."/>
            <person name="Simpson A.J.G."/>
        </authorList>
    </citation>
    <scope>NUCLEOTIDE SEQUENCE [LARGE SCALE GENOMIC DNA]</scope>
    <source>
        <strain evidence="2">ATCC 12472 / DSM 30191 / JCM 1249 / NBRC 12614 / NCIMB 9131 / NCTC 9757</strain>
    </source>
</reference>
<organism evidence="1 2">
    <name type="scientific">Chromobacterium violaceum (strain ATCC 12472 / DSM 30191 / JCM 1249 / CCUG 213 / NBRC 12614 / NCIMB 9131 / NCTC 9757 / MK)</name>
    <dbReference type="NCBI Taxonomy" id="243365"/>
    <lineage>
        <taxon>Bacteria</taxon>
        <taxon>Pseudomonadati</taxon>
        <taxon>Pseudomonadota</taxon>
        <taxon>Betaproteobacteria</taxon>
        <taxon>Neisseriales</taxon>
        <taxon>Chromobacteriaceae</taxon>
        <taxon>Chromobacterium</taxon>
    </lineage>
</organism>
<dbReference type="HOGENOM" id="CLU_2231804_0_0_4"/>
<dbReference type="KEGG" id="cvi:CV_1732"/>
<accession>Q7NX95</accession>
<dbReference type="Proteomes" id="UP000001424">
    <property type="component" value="Chromosome"/>
</dbReference>
<gene>
    <name evidence="1" type="ordered locus">CV_1732</name>
</gene>
<dbReference type="EMBL" id="AE016825">
    <property type="protein sequence ID" value="AAQ59407.1"/>
    <property type="molecule type" value="Genomic_DNA"/>
</dbReference>